<feature type="compositionally biased region" description="Low complexity" evidence="1">
    <location>
        <begin position="149"/>
        <end position="159"/>
    </location>
</feature>
<feature type="region of interest" description="Disordered" evidence="1">
    <location>
        <begin position="90"/>
        <end position="173"/>
    </location>
</feature>
<dbReference type="EMBL" id="BJNQ01000003">
    <property type="protein sequence ID" value="GEC74724.1"/>
    <property type="molecule type" value="Genomic_DNA"/>
</dbReference>
<name>A0A4Y4B6X2_MICMQ</name>
<feature type="compositionally biased region" description="Polar residues" evidence="1">
    <location>
        <begin position="130"/>
        <end position="142"/>
    </location>
</feature>
<accession>A0A4Y4B6X2</accession>
<organism evidence="2 3">
    <name type="scientific">Microbacterium maritypicum</name>
    <name type="common">Microbacterium liquefaciens</name>
    <dbReference type="NCBI Taxonomy" id="33918"/>
    <lineage>
        <taxon>Bacteria</taxon>
        <taxon>Bacillati</taxon>
        <taxon>Actinomycetota</taxon>
        <taxon>Actinomycetes</taxon>
        <taxon>Micrococcales</taxon>
        <taxon>Microbacteriaceae</taxon>
        <taxon>Microbacterium</taxon>
    </lineage>
</organism>
<gene>
    <name evidence="2" type="ORF">MLI01_08690</name>
</gene>
<evidence type="ECO:0000313" key="2">
    <source>
        <dbReference type="EMBL" id="GEC74724.1"/>
    </source>
</evidence>
<evidence type="ECO:0000256" key="1">
    <source>
        <dbReference type="SAM" id="MobiDB-lite"/>
    </source>
</evidence>
<proteinExistence type="predicted"/>
<reference evidence="2 3" key="1">
    <citation type="submission" date="2019-06" db="EMBL/GenBank/DDBJ databases">
        <title>Whole genome shotgun sequence of Microbacterium liquefaciens NBRC 15037.</title>
        <authorList>
            <person name="Hosoyama A."/>
            <person name="Uohara A."/>
            <person name="Ohji S."/>
            <person name="Ichikawa N."/>
        </authorList>
    </citation>
    <scope>NUCLEOTIDE SEQUENCE [LARGE SCALE GENOMIC DNA]</scope>
    <source>
        <strain evidence="2 3">NBRC 15037</strain>
    </source>
</reference>
<dbReference type="Proteomes" id="UP000317410">
    <property type="component" value="Unassembled WGS sequence"/>
</dbReference>
<feature type="compositionally biased region" description="Basic and acidic residues" evidence="1">
    <location>
        <begin position="105"/>
        <end position="123"/>
    </location>
</feature>
<dbReference type="AlphaFoldDB" id="A0A4Y4B6X2"/>
<sequence length="173" mass="18849">MPQFSDQAILPQAFRVDNHDECYVGLIKRSWHQDENVRVAIPICVDPLRRLGTEGRPARARAPAREPNTITEAAEYRRIAWDAHAEVSDGLSEVVDPAHEATVSESRHPSDGKTGDLARERRPPALVRPQSGQGSQPRTNDPQEGEGPGSTDPGPSSSPVDGATHPWGLIREG</sequence>
<evidence type="ECO:0000313" key="3">
    <source>
        <dbReference type="Proteomes" id="UP000317410"/>
    </source>
</evidence>
<protein>
    <submittedName>
        <fullName evidence="2">Uncharacterized protein</fullName>
    </submittedName>
</protein>
<comment type="caution">
    <text evidence="2">The sequence shown here is derived from an EMBL/GenBank/DDBJ whole genome shotgun (WGS) entry which is preliminary data.</text>
</comment>